<dbReference type="AlphaFoldDB" id="A0AAD1Z634"/>
<keyword evidence="3" id="KW-1185">Reference proteome</keyword>
<accession>A0AAD1Z634</accession>
<evidence type="ECO:0000313" key="3">
    <source>
        <dbReference type="Proteomes" id="UP000834106"/>
    </source>
</evidence>
<sequence>MDSPLTSFSRRLSSNFTGSDPCSRFKNSSASKLGRTAALRRDELLPPSLNDADIVKGVACGASLGRSLSFASPKLSSGVKLKLPSPETSSMSDLYAFSFAHQIHKTPNFIIPPV</sequence>
<gene>
    <name evidence="2" type="ORF">FPE_LOCUS9370</name>
</gene>
<evidence type="ECO:0000256" key="1">
    <source>
        <dbReference type="SAM" id="MobiDB-lite"/>
    </source>
</evidence>
<evidence type="ECO:0000313" key="2">
    <source>
        <dbReference type="EMBL" id="CAI9761940.1"/>
    </source>
</evidence>
<dbReference type="EMBL" id="OU503040">
    <property type="protein sequence ID" value="CAI9761940.1"/>
    <property type="molecule type" value="Genomic_DNA"/>
</dbReference>
<reference evidence="2" key="1">
    <citation type="submission" date="2023-05" db="EMBL/GenBank/DDBJ databases">
        <authorList>
            <person name="Huff M."/>
        </authorList>
    </citation>
    <scope>NUCLEOTIDE SEQUENCE</scope>
</reference>
<proteinExistence type="predicted"/>
<protein>
    <submittedName>
        <fullName evidence="2">Uncharacterized protein</fullName>
    </submittedName>
</protein>
<organism evidence="2 3">
    <name type="scientific">Fraxinus pennsylvanica</name>
    <dbReference type="NCBI Taxonomy" id="56036"/>
    <lineage>
        <taxon>Eukaryota</taxon>
        <taxon>Viridiplantae</taxon>
        <taxon>Streptophyta</taxon>
        <taxon>Embryophyta</taxon>
        <taxon>Tracheophyta</taxon>
        <taxon>Spermatophyta</taxon>
        <taxon>Magnoliopsida</taxon>
        <taxon>eudicotyledons</taxon>
        <taxon>Gunneridae</taxon>
        <taxon>Pentapetalae</taxon>
        <taxon>asterids</taxon>
        <taxon>lamiids</taxon>
        <taxon>Lamiales</taxon>
        <taxon>Oleaceae</taxon>
        <taxon>Oleeae</taxon>
        <taxon>Fraxinus</taxon>
    </lineage>
</organism>
<feature type="region of interest" description="Disordered" evidence="1">
    <location>
        <begin position="1"/>
        <end position="28"/>
    </location>
</feature>
<name>A0AAD1Z634_9LAMI</name>
<dbReference type="Proteomes" id="UP000834106">
    <property type="component" value="Chromosome 5"/>
</dbReference>